<dbReference type="InterPro" id="IPR036388">
    <property type="entry name" value="WH-like_DNA-bd_sf"/>
</dbReference>
<name>A0ABV5SSP7_9MICO</name>
<comment type="caution">
    <text evidence="6">The sequence shown here is derived from an EMBL/GenBank/DDBJ whole genome shotgun (WGS) entry which is preliminary data.</text>
</comment>
<dbReference type="Gene3D" id="1.10.10.10">
    <property type="entry name" value="Winged helix-like DNA-binding domain superfamily/Winged helix DNA-binding domain"/>
    <property type="match status" value="1"/>
</dbReference>
<dbReference type="SUPFAM" id="SSF46785">
    <property type="entry name" value="Winged helix' DNA-binding domain"/>
    <property type="match status" value="1"/>
</dbReference>
<gene>
    <name evidence="6" type="ORF">ACFFQV_13860</name>
</gene>
<dbReference type="Pfam" id="PF01638">
    <property type="entry name" value="HxlR"/>
    <property type="match status" value="1"/>
</dbReference>
<keyword evidence="7" id="KW-1185">Reference proteome</keyword>
<accession>A0ABV5SSP7</accession>
<keyword evidence="1" id="KW-0805">Transcription regulation</keyword>
<dbReference type="PANTHER" id="PTHR33204">
    <property type="entry name" value="TRANSCRIPTIONAL REGULATOR, MARR FAMILY"/>
    <property type="match status" value="1"/>
</dbReference>
<dbReference type="InterPro" id="IPR002577">
    <property type="entry name" value="HTH_HxlR"/>
</dbReference>
<evidence type="ECO:0000256" key="4">
    <source>
        <dbReference type="SAM" id="MobiDB-lite"/>
    </source>
</evidence>
<evidence type="ECO:0000256" key="2">
    <source>
        <dbReference type="ARBA" id="ARBA00023125"/>
    </source>
</evidence>
<reference evidence="6 7" key="1">
    <citation type="submission" date="2024-09" db="EMBL/GenBank/DDBJ databases">
        <authorList>
            <person name="Sun Q."/>
            <person name="Mori K."/>
        </authorList>
    </citation>
    <scope>NUCLEOTIDE SEQUENCE [LARGE SCALE GENOMIC DNA]</scope>
    <source>
        <strain evidence="6 7">JCM 14321</strain>
    </source>
</reference>
<dbReference type="Proteomes" id="UP001589667">
    <property type="component" value="Unassembled WGS sequence"/>
</dbReference>
<keyword evidence="2" id="KW-0238">DNA-binding</keyword>
<evidence type="ECO:0000313" key="7">
    <source>
        <dbReference type="Proteomes" id="UP001589667"/>
    </source>
</evidence>
<dbReference type="PANTHER" id="PTHR33204:SF37">
    <property type="entry name" value="HTH-TYPE TRANSCRIPTIONAL REGULATOR YODB"/>
    <property type="match status" value="1"/>
</dbReference>
<evidence type="ECO:0000256" key="3">
    <source>
        <dbReference type="ARBA" id="ARBA00023163"/>
    </source>
</evidence>
<feature type="domain" description="HTH hxlR-type" evidence="5">
    <location>
        <begin position="30"/>
        <end position="129"/>
    </location>
</feature>
<dbReference type="InterPro" id="IPR036390">
    <property type="entry name" value="WH_DNA-bd_sf"/>
</dbReference>
<evidence type="ECO:0000313" key="6">
    <source>
        <dbReference type="EMBL" id="MFB9643379.1"/>
    </source>
</evidence>
<evidence type="ECO:0000256" key="1">
    <source>
        <dbReference type="ARBA" id="ARBA00023015"/>
    </source>
</evidence>
<feature type="region of interest" description="Disordered" evidence="4">
    <location>
        <begin position="1"/>
        <end position="25"/>
    </location>
</feature>
<organism evidence="6 7">
    <name type="scientific">Agromyces lapidis</name>
    <dbReference type="NCBI Taxonomy" id="279574"/>
    <lineage>
        <taxon>Bacteria</taxon>
        <taxon>Bacillati</taxon>
        <taxon>Actinomycetota</taxon>
        <taxon>Actinomycetes</taxon>
        <taxon>Micrococcales</taxon>
        <taxon>Microbacteriaceae</taxon>
        <taxon>Agromyces</taxon>
    </lineage>
</organism>
<evidence type="ECO:0000259" key="5">
    <source>
        <dbReference type="PROSITE" id="PS51118"/>
    </source>
</evidence>
<sequence>MPQHHVTTTPATSIAPPPDDVERDVLSPDCPSRVILSRIGERWTMFVILALSRAGTLRFTELRATVGEVTPKVLTETLRALEADGLVERRAYADSPPRVEYSLTPLGTSLLEPIAAMREWAEQHVPEVLASRERATG</sequence>
<dbReference type="PROSITE" id="PS51118">
    <property type="entry name" value="HTH_HXLR"/>
    <property type="match status" value="1"/>
</dbReference>
<proteinExistence type="predicted"/>
<protein>
    <submittedName>
        <fullName evidence="6">Winged helix-turn-helix transcriptional regulator</fullName>
    </submittedName>
</protein>
<dbReference type="RefSeq" id="WP_157425152.1">
    <property type="nucleotide sequence ID" value="NZ_BAAANI010000004.1"/>
</dbReference>
<dbReference type="EMBL" id="JBHMBL010000003">
    <property type="protein sequence ID" value="MFB9643379.1"/>
    <property type="molecule type" value="Genomic_DNA"/>
</dbReference>
<keyword evidence="3" id="KW-0804">Transcription</keyword>